<name>A0A1D9Q9J9_SCLS1</name>
<dbReference type="AlphaFoldDB" id="A0A1D9Q9J9"/>
<dbReference type="EMBL" id="CP017821">
    <property type="protein sequence ID" value="APA11630.1"/>
    <property type="molecule type" value="Genomic_DNA"/>
</dbReference>
<gene>
    <name evidence="1" type="ORF">sscle_08g064000</name>
</gene>
<accession>A0A1D9Q9J9</accession>
<evidence type="ECO:0000313" key="1">
    <source>
        <dbReference type="EMBL" id="APA11630.1"/>
    </source>
</evidence>
<evidence type="ECO:0000313" key="2">
    <source>
        <dbReference type="Proteomes" id="UP000177798"/>
    </source>
</evidence>
<sequence>MVAFFKRNRVEIVREEGETKQEAKERVMNVVRDNVIVLLLQMRSPEKVGLRWVGREGLGDL</sequence>
<protein>
    <submittedName>
        <fullName evidence="1">Uncharacterized protein</fullName>
    </submittedName>
</protein>
<proteinExistence type="predicted"/>
<organism evidence="1 2">
    <name type="scientific">Sclerotinia sclerotiorum (strain ATCC 18683 / 1980 / Ss-1)</name>
    <name type="common">White mold</name>
    <name type="synonym">Whetzelinia sclerotiorum</name>
    <dbReference type="NCBI Taxonomy" id="665079"/>
    <lineage>
        <taxon>Eukaryota</taxon>
        <taxon>Fungi</taxon>
        <taxon>Dikarya</taxon>
        <taxon>Ascomycota</taxon>
        <taxon>Pezizomycotina</taxon>
        <taxon>Leotiomycetes</taxon>
        <taxon>Helotiales</taxon>
        <taxon>Sclerotiniaceae</taxon>
        <taxon>Sclerotinia</taxon>
    </lineage>
</organism>
<dbReference type="KEGG" id="ssl:SS1G_05085"/>
<dbReference type="RefSeq" id="XP_001593657.1">
    <property type="nucleotide sequence ID" value="XM_001593607.1"/>
</dbReference>
<dbReference type="VEuPathDB" id="FungiDB:sscle_08g064000"/>
<dbReference type="Proteomes" id="UP000177798">
    <property type="component" value="Chromosome 8"/>
</dbReference>
<reference evidence="2" key="1">
    <citation type="journal article" date="2017" name="Genome Biol. Evol.">
        <title>The complete genome sequence of the phytopathogenic fungus Sclerotinia sclerotiorum reveals insights into the genome architecture of broad host range pathogens.</title>
        <authorList>
            <person name="Derbyshire M."/>
            <person name="Denton-Giles M."/>
            <person name="Hegedus D."/>
            <person name="Seifbarghy S."/>
            <person name="Rollins J."/>
            <person name="van Kan J."/>
            <person name="Seidl M.F."/>
            <person name="Faino L."/>
            <person name="Mbengue M."/>
            <person name="Navaud O."/>
            <person name="Raffaele S."/>
            <person name="Hammond-Kosack K."/>
            <person name="Heard S."/>
            <person name="Oliver R."/>
        </authorList>
    </citation>
    <scope>NUCLEOTIDE SEQUENCE [LARGE SCALE GENOMIC DNA]</scope>
    <source>
        <strain evidence="2">ATCC 18683 / 1980 / Ss-1</strain>
    </source>
</reference>